<dbReference type="AlphaFoldDB" id="A0ABD2N354"/>
<dbReference type="Gene3D" id="3.60.10.10">
    <property type="entry name" value="Endonuclease/exonuclease/phosphatase"/>
    <property type="match status" value="1"/>
</dbReference>
<proteinExistence type="predicted"/>
<organism evidence="1 2">
    <name type="scientific">Cryptolaemus montrouzieri</name>
    <dbReference type="NCBI Taxonomy" id="559131"/>
    <lineage>
        <taxon>Eukaryota</taxon>
        <taxon>Metazoa</taxon>
        <taxon>Ecdysozoa</taxon>
        <taxon>Arthropoda</taxon>
        <taxon>Hexapoda</taxon>
        <taxon>Insecta</taxon>
        <taxon>Pterygota</taxon>
        <taxon>Neoptera</taxon>
        <taxon>Endopterygota</taxon>
        <taxon>Coleoptera</taxon>
        <taxon>Polyphaga</taxon>
        <taxon>Cucujiformia</taxon>
        <taxon>Coccinelloidea</taxon>
        <taxon>Coccinellidae</taxon>
        <taxon>Scymninae</taxon>
        <taxon>Scymnini</taxon>
        <taxon>Cryptolaemus</taxon>
    </lineage>
</organism>
<name>A0ABD2N354_9CUCU</name>
<sequence length="165" mass="18375">MLGDDEFDVAEKLNRFFIDSVDELASSIPAPLGSFADVHMGSDDCIEQVAADLLPIVLVVTETLITVDIEKGKYQIDGYNSVVNNSDSRHTGGVIIYIKDTRKYKQVQHYSLSKECSFIRLSLDDDWGLYKSPSGNNGIFFSFIQDWFDSDLMSSNGVILMGDVN</sequence>
<dbReference type="SUPFAM" id="SSF56219">
    <property type="entry name" value="DNase I-like"/>
    <property type="match status" value="1"/>
</dbReference>
<evidence type="ECO:0000313" key="2">
    <source>
        <dbReference type="Proteomes" id="UP001516400"/>
    </source>
</evidence>
<protein>
    <submittedName>
        <fullName evidence="1">Uncharacterized protein</fullName>
    </submittedName>
</protein>
<accession>A0ABD2N354</accession>
<evidence type="ECO:0000313" key="1">
    <source>
        <dbReference type="EMBL" id="KAL3273100.1"/>
    </source>
</evidence>
<dbReference type="EMBL" id="JABFTP020000062">
    <property type="protein sequence ID" value="KAL3273100.1"/>
    <property type="molecule type" value="Genomic_DNA"/>
</dbReference>
<reference evidence="1 2" key="1">
    <citation type="journal article" date="2021" name="BMC Biol.">
        <title>Horizontally acquired antibacterial genes associated with adaptive radiation of ladybird beetles.</title>
        <authorList>
            <person name="Li H.S."/>
            <person name="Tang X.F."/>
            <person name="Huang Y.H."/>
            <person name="Xu Z.Y."/>
            <person name="Chen M.L."/>
            <person name="Du X.Y."/>
            <person name="Qiu B.Y."/>
            <person name="Chen P.T."/>
            <person name="Zhang W."/>
            <person name="Slipinski A."/>
            <person name="Escalona H.E."/>
            <person name="Waterhouse R.M."/>
            <person name="Zwick A."/>
            <person name="Pang H."/>
        </authorList>
    </citation>
    <scope>NUCLEOTIDE SEQUENCE [LARGE SCALE GENOMIC DNA]</scope>
    <source>
        <strain evidence="1">SYSU2018</strain>
    </source>
</reference>
<dbReference type="Proteomes" id="UP001516400">
    <property type="component" value="Unassembled WGS sequence"/>
</dbReference>
<gene>
    <name evidence="1" type="ORF">HHI36_014554</name>
</gene>
<comment type="caution">
    <text evidence="1">The sequence shown here is derived from an EMBL/GenBank/DDBJ whole genome shotgun (WGS) entry which is preliminary data.</text>
</comment>
<dbReference type="InterPro" id="IPR036691">
    <property type="entry name" value="Endo/exonu/phosph_ase_sf"/>
</dbReference>
<keyword evidence="2" id="KW-1185">Reference proteome</keyword>